<keyword evidence="2" id="KW-1185">Reference proteome</keyword>
<proteinExistence type="predicted"/>
<dbReference type="EMBL" id="FQZO01000004">
    <property type="protein sequence ID" value="SHJ31850.1"/>
    <property type="molecule type" value="Genomic_DNA"/>
</dbReference>
<protein>
    <submittedName>
        <fullName evidence="1">Uncharacterized protein</fullName>
    </submittedName>
</protein>
<dbReference type="Proteomes" id="UP000184080">
    <property type="component" value="Unassembled WGS sequence"/>
</dbReference>
<organism evidence="1 2">
    <name type="scientific">Clostridium amylolyticum</name>
    <dbReference type="NCBI Taxonomy" id="1121298"/>
    <lineage>
        <taxon>Bacteria</taxon>
        <taxon>Bacillati</taxon>
        <taxon>Bacillota</taxon>
        <taxon>Clostridia</taxon>
        <taxon>Eubacteriales</taxon>
        <taxon>Clostridiaceae</taxon>
        <taxon>Clostridium</taxon>
    </lineage>
</organism>
<dbReference type="OrthoDB" id="5142861at2"/>
<sequence>MMLQVISKKFFKSDNYHSTLEKTIIYSNVNLFYKLETNIATLEPIETFDGITSYLLTFENVLEYQKDPRFQLVAVGQGEIVEDLLACLSFYFNGIFETDRNYIENLLREEQKNISDKSIPKKLLPEIFKRNIYIGEDKTEEFSKFVNNLLGLPNKKYIKVIASIKQVKDAIITINYNLELSYTMFVAAIESLATEFDSYKTKWEDCLSQKNRRKDIDNILKNVDENSASDIRTIIIDDTHAKLGMRYRMFILKYISDKYYEEIVWDDIPKCKESLLEKAIKNSYQIRSSYVHALQSMPDLIKYGSDSEVYTDIKGNIFFTFNGITRLTKFVIKEFIYTEEKMEKEDIDYMNRLPGMIQARVASEYWIHNEKGYSIETAFKYYQGLLEYISKGEYKESGFIDLKNVCKKIEQLIKGLNNNDKKIALVDFYLLYNFLLREEYRCENLEKFEGNYGDIVEEPYIENAMIFIVLGLRFPWNLDILNNIYDKYDRDRFKQNKIRIPNKLEICYMLEVANMAFIQGKMDIVRKFIIKAYRERSNDKNIEKIYFNLKESKFEVINWHQEYISN</sequence>
<accession>A0A1M6IBQ8</accession>
<dbReference type="AlphaFoldDB" id="A0A1M6IBQ8"/>
<reference evidence="1 2" key="1">
    <citation type="submission" date="2016-11" db="EMBL/GenBank/DDBJ databases">
        <authorList>
            <person name="Jaros S."/>
            <person name="Januszkiewicz K."/>
            <person name="Wedrychowicz H."/>
        </authorList>
    </citation>
    <scope>NUCLEOTIDE SEQUENCE [LARGE SCALE GENOMIC DNA]</scope>
    <source>
        <strain evidence="1 2">DSM 21864</strain>
    </source>
</reference>
<evidence type="ECO:0000313" key="2">
    <source>
        <dbReference type="Proteomes" id="UP000184080"/>
    </source>
</evidence>
<dbReference type="RefSeq" id="WP_073007636.1">
    <property type="nucleotide sequence ID" value="NZ_FQZO01000004.1"/>
</dbReference>
<gene>
    <name evidence="1" type="ORF">SAMN05444401_2732</name>
</gene>
<name>A0A1M6IBQ8_9CLOT</name>
<evidence type="ECO:0000313" key="1">
    <source>
        <dbReference type="EMBL" id="SHJ31850.1"/>
    </source>
</evidence>